<reference evidence="3" key="1">
    <citation type="submission" date="2016-05" db="EMBL/GenBank/DDBJ databases">
        <authorList>
            <person name="Lavstsen T."/>
            <person name="Jespersen J.S."/>
        </authorList>
    </citation>
    <scope>NUCLEOTIDE SEQUENCE</scope>
    <source>
        <tissue evidence="3">Brain</tissue>
    </source>
</reference>
<feature type="compositionally biased region" description="Basic residues" evidence="1">
    <location>
        <begin position="146"/>
        <end position="163"/>
    </location>
</feature>
<organism evidence="3">
    <name type="scientific">Iconisemion striatum</name>
    <dbReference type="NCBI Taxonomy" id="60296"/>
    <lineage>
        <taxon>Eukaryota</taxon>
        <taxon>Metazoa</taxon>
        <taxon>Chordata</taxon>
        <taxon>Craniata</taxon>
        <taxon>Vertebrata</taxon>
        <taxon>Euteleostomi</taxon>
        <taxon>Actinopterygii</taxon>
        <taxon>Neopterygii</taxon>
        <taxon>Teleostei</taxon>
        <taxon>Neoteleostei</taxon>
        <taxon>Acanthomorphata</taxon>
        <taxon>Ovalentaria</taxon>
        <taxon>Atherinomorphae</taxon>
        <taxon>Cyprinodontiformes</taxon>
        <taxon>Nothobranchiidae</taxon>
        <taxon>Iconisemion</taxon>
    </lineage>
</organism>
<feature type="region of interest" description="Disordered" evidence="1">
    <location>
        <begin position="1"/>
        <end position="63"/>
    </location>
</feature>
<feature type="compositionally biased region" description="Basic and acidic residues" evidence="1">
    <location>
        <begin position="213"/>
        <end position="224"/>
    </location>
</feature>
<evidence type="ECO:0000256" key="1">
    <source>
        <dbReference type="SAM" id="MobiDB-lite"/>
    </source>
</evidence>
<evidence type="ECO:0000259" key="2">
    <source>
        <dbReference type="Pfam" id="PF15255"/>
    </source>
</evidence>
<reference evidence="3" key="2">
    <citation type="submission" date="2016-06" db="EMBL/GenBank/DDBJ databases">
        <title>The genome of a short-lived fish provides insights into sex chromosome evolution and the genetic control of aging.</title>
        <authorList>
            <person name="Reichwald K."/>
            <person name="Felder M."/>
            <person name="Petzold A."/>
            <person name="Koch P."/>
            <person name="Groth M."/>
            <person name="Platzer M."/>
        </authorList>
    </citation>
    <scope>NUCLEOTIDE SEQUENCE</scope>
    <source>
        <tissue evidence="3">Brain</tissue>
    </source>
</reference>
<protein>
    <submittedName>
        <fullName evidence="3">RCSD domain containing 1</fullName>
    </submittedName>
</protein>
<feature type="compositionally biased region" description="Basic and acidic residues" evidence="1">
    <location>
        <begin position="276"/>
        <end position="285"/>
    </location>
</feature>
<sequence length="285" mass="31452">MEKDSPSKPSVAELAGRLKGHILPIPNSNDQVPFRRKPPSSLKFQSPEQENEESAKPASPSSVKIKLKNSAMIEKLQANLALSPTTLLPSPKTPEVKLPPTQLSPILACSPLSSPLRPSQPSSEEEDPISFDSPPEGTPLPSFNKTRARLSFKRRPPTRQHRRAAGEEVEATNGEQPPCELDFPRENGDKEQTVNSLMEEAESGHLEALTEIQNRDEDCEKMEAEAAQSDPDERGDLEQEVEQVMPAEALKEDQQPLEQIEGDDKTEEEQEETPQEADRGGNDAI</sequence>
<feature type="compositionally biased region" description="Basic and acidic residues" evidence="1">
    <location>
        <begin position="182"/>
        <end position="192"/>
    </location>
</feature>
<gene>
    <name evidence="3" type="primary">RCSD1</name>
</gene>
<feature type="compositionally biased region" description="Acidic residues" evidence="1">
    <location>
        <begin position="260"/>
        <end position="275"/>
    </location>
</feature>
<dbReference type="EMBL" id="HADW01002398">
    <property type="protein sequence ID" value="SBP03798.1"/>
    <property type="molecule type" value="Transcribed_RNA"/>
</dbReference>
<accession>A0A1A7WDA3</accession>
<evidence type="ECO:0000313" key="3">
    <source>
        <dbReference type="EMBL" id="SBP03798.1"/>
    </source>
</evidence>
<proteinExistence type="predicted"/>
<feature type="compositionally biased region" description="Low complexity" evidence="1">
    <location>
        <begin position="110"/>
        <end position="122"/>
    </location>
</feature>
<dbReference type="AlphaFoldDB" id="A0A1A7WDA3"/>
<feature type="region of interest" description="Disordered" evidence="1">
    <location>
        <begin position="82"/>
        <end position="285"/>
    </location>
</feature>
<feature type="domain" description="FAM21/CAPZIP" evidence="2">
    <location>
        <begin position="67"/>
        <end position="200"/>
    </location>
</feature>
<dbReference type="Pfam" id="PF15255">
    <property type="entry name" value="CAP-ZIP_m"/>
    <property type="match status" value="1"/>
</dbReference>
<dbReference type="InterPro" id="IPR029341">
    <property type="entry name" value="FAM21/CAPZIP"/>
</dbReference>
<name>A0A1A7WDA3_9TELE</name>